<proteinExistence type="predicted"/>
<protein>
    <recommendedName>
        <fullName evidence="1">Reverse transcriptase domain-containing protein</fullName>
    </recommendedName>
</protein>
<dbReference type="OrthoDB" id="10649687at2759"/>
<keyword evidence="3" id="KW-1185">Reference proteome</keyword>
<dbReference type="InterPro" id="IPR000477">
    <property type="entry name" value="RT_dom"/>
</dbReference>
<dbReference type="SUPFAM" id="SSF56672">
    <property type="entry name" value="DNA/RNA polymerases"/>
    <property type="match status" value="1"/>
</dbReference>
<evidence type="ECO:0000313" key="3">
    <source>
        <dbReference type="Proteomes" id="UP000179807"/>
    </source>
</evidence>
<dbReference type="InterPro" id="IPR043502">
    <property type="entry name" value="DNA/RNA_pol_sf"/>
</dbReference>
<dbReference type="GeneID" id="94845786"/>
<organism evidence="2 3">
    <name type="scientific">Tritrichomonas foetus</name>
    <dbReference type="NCBI Taxonomy" id="1144522"/>
    <lineage>
        <taxon>Eukaryota</taxon>
        <taxon>Metamonada</taxon>
        <taxon>Parabasalia</taxon>
        <taxon>Tritrichomonadida</taxon>
        <taxon>Tritrichomonadidae</taxon>
        <taxon>Tritrichomonas</taxon>
    </lineage>
</organism>
<sequence>MNPLIDVLKNKHCKDGYIINNNSYTVQAFADDVILIANSVEALKNMIETCKEFCNATGMNINPSKCQWLSFSIVNNRRISSNKTIYLNDETIKPLNINDAILYLGAPISTNKISKMNTTIKLLSEIKIEIQKITRSPLAITQIIDAIKRLITPKLDFIMLNGITPLKKIQELDKFIRTQLLNKLKSKSLPIDYFYTHWTDGGLSLKCLEERSQNLQLKTLFYLLDTKDEGLNHLINTNILEETNRRHIKGATSNDSNFLNYDIYNIDHNRSTKTNTIFTRGMYAAKKLNLNLFYDSVDDFADTNIDSESDSINNNNNVDTNDLLKIIHIKKRNCEDLIKTNIKDLLNVLNSLNCENHYNNLIKHNFKGHTFFDTRDSKPSNSFISNNKYFLPDCVTKFLINARCNSLPTNELLNKRNSNISNICATCNSNATDSLMHRLNNCKPKSAEYTKRHNYICEILNHAIANSKSLYHNNYSPIIHENSSIRIFGFNNLPDRSKALKPDIWFLSGDQNNQVINIIEVTCPYGGHSETDNDDVQNNNHNGLTSKLKLRRDEKLNKYEILINDIKDNWHIKAKLYVIVVSSLGVIPKDSISDLKRLFKYKKLVTSIARKCVAASIIGSFNIFYNAKLSYHLNDYKNCGEVNISIVEGTGTDLSRPHPRT</sequence>
<gene>
    <name evidence="2" type="ORF">TRFO_36857</name>
</gene>
<feature type="domain" description="Reverse transcriptase" evidence="1">
    <location>
        <begin position="1"/>
        <end position="108"/>
    </location>
</feature>
<evidence type="ECO:0000259" key="1">
    <source>
        <dbReference type="PROSITE" id="PS50878"/>
    </source>
</evidence>
<dbReference type="VEuPathDB" id="TrichDB:TRFO_36857"/>
<dbReference type="Proteomes" id="UP000179807">
    <property type="component" value="Unassembled WGS sequence"/>
</dbReference>
<dbReference type="EMBL" id="MLAK01001144">
    <property type="protein sequence ID" value="OHS96997.1"/>
    <property type="molecule type" value="Genomic_DNA"/>
</dbReference>
<name>A0A1J4JHN4_9EUKA</name>
<dbReference type="PROSITE" id="PS50878">
    <property type="entry name" value="RT_POL"/>
    <property type="match status" value="1"/>
</dbReference>
<evidence type="ECO:0000313" key="2">
    <source>
        <dbReference type="EMBL" id="OHS96997.1"/>
    </source>
</evidence>
<reference evidence="2" key="1">
    <citation type="submission" date="2016-10" db="EMBL/GenBank/DDBJ databases">
        <authorList>
            <person name="Benchimol M."/>
            <person name="Almeida L.G."/>
            <person name="Vasconcelos A.T."/>
            <person name="Perreira-Neves A."/>
            <person name="Rosa I.A."/>
            <person name="Tasca T."/>
            <person name="Bogo M.R."/>
            <person name="de Souza W."/>
        </authorList>
    </citation>
    <scope>NUCLEOTIDE SEQUENCE [LARGE SCALE GENOMIC DNA]</scope>
    <source>
        <strain evidence="2">K</strain>
    </source>
</reference>
<accession>A0A1J4JHN4</accession>
<comment type="caution">
    <text evidence="2">The sequence shown here is derived from an EMBL/GenBank/DDBJ whole genome shotgun (WGS) entry which is preliminary data.</text>
</comment>
<dbReference type="AlphaFoldDB" id="A0A1J4JHN4"/>
<dbReference type="RefSeq" id="XP_068350134.1">
    <property type="nucleotide sequence ID" value="XM_068511082.1"/>
</dbReference>
<dbReference type="Pfam" id="PF00078">
    <property type="entry name" value="RVT_1"/>
    <property type="match status" value="1"/>
</dbReference>